<evidence type="ECO:0000256" key="1">
    <source>
        <dbReference type="ARBA" id="ARBA00022603"/>
    </source>
</evidence>
<dbReference type="GO" id="GO:0008168">
    <property type="term" value="F:methyltransferase activity"/>
    <property type="evidence" value="ECO:0007669"/>
    <property type="project" value="UniProtKB-KW"/>
</dbReference>
<evidence type="ECO:0000313" key="6">
    <source>
        <dbReference type="Proteomes" id="UP000887581"/>
    </source>
</evidence>
<keyword evidence="2 4" id="KW-0808">Transferase</keyword>
<dbReference type="Gene3D" id="3.90.120.10">
    <property type="entry name" value="DNA Methylase, subunit A, domain 2"/>
    <property type="match status" value="1"/>
</dbReference>
<evidence type="ECO:0000256" key="3">
    <source>
        <dbReference type="ARBA" id="ARBA00022691"/>
    </source>
</evidence>
<protein>
    <submittedName>
        <fullName evidence="7">Uncharacterized protein</fullName>
    </submittedName>
</protein>
<evidence type="ECO:0000256" key="4">
    <source>
        <dbReference type="PROSITE-ProRule" id="PRU01016"/>
    </source>
</evidence>
<proteinExistence type="inferred from homology"/>
<dbReference type="NCBIfam" id="TIGR00675">
    <property type="entry name" value="dcm"/>
    <property type="match status" value="1"/>
</dbReference>
<accession>A0A915PSP0</accession>
<comment type="similarity">
    <text evidence="4 5">Belongs to the class I-like SAM-binding methyltransferase superfamily. C5-methyltransferase family.</text>
</comment>
<dbReference type="PRINTS" id="PR00105">
    <property type="entry name" value="C5METTRFRASE"/>
</dbReference>
<keyword evidence="1 4" id="KW-0489">Methyltransferase</keyword>
<dbReference type="InterPro" id="IPR001525">
    <property type="entry name" value="C5_MeTfrase"/>
</dbReference>
<dbReference type="WBParaSite" id="sdigi.contig384.g7927.t1">
    <property type="protein sequence ID" value="sdigi.contig384.g7927.t1"/>
    <property type="gene ID" value="sdigi.contig384.g7927"/>
</dbReference>
<keyword evidence="3 4" id="KW-0949">S-adenosyl-L-methionine</keyword>
<organism evidence="6 7">
    <name type="scientific">Setaria digitata</name>
    <dbReference type="NCBI Taxonomy" id="48799"/>
    <lineage>
        <taxon>Eukaryota</taxon>
        <taxon>Metazoa</taxon>
        <taxon>Ecdysozoa</taxon>
        <taxon>Nematoda</taxon>
        <taxon>Chromadorea</taxon>
        <taxon>Rhabditida</taxon>
        <taxon>Spirurina</taxon>
        <taxon>Spiruromorpha</taxon>
        <taxon>Filarioidea</taxon>
        <taxon>Setariidae</taxon>
        <taxon>Setaria</taxon>
    </lineage>
</organism>
<name>A0A915PSP0_9BILA</name>
<evidence type="ECO:0000313" key="7">
    <source>
        <dbReference type="WBParaSite" id="sdigi.contig384.g7927.t1"/>
    </source>
</evidence>
<reference evidence="7" key="1">
    <citation type="submission" date="2022-11" db="UniProtKB">
        <authorList>
            <consortium name="WormBaseParasite"/>
        </authorList>
    </citation>
    <scope>IDENTIFICATION</scope>
</reference>
<dbReference type="Proteomes" id="UP000887581">
    <property type="component" value="Unplaced"/>
</dbReference>
<feature type="active site" evidence="4">
    <location>
        <position position="75"/>
    </location>
</feature>
<dbReference type="PANTHER" id="PTHR46098:SF1">
    <property type="entry name" value="TRNA (CYTOSINE(38)-C(5))-METHYLTRANSFERASE"/>
    <property type="match status" value="1"/>
</dbReference>
<sequence length="337" mass="38527">MKCLEFFAGIGGFHYAFQEAGLQVILRALDINTVTNSIYKYNFPNTEIQQCNIEKLTKDYYDDYNADIWTLSPPCQPFTGKGLKKDLKDRRCLALRSICCALAIMKHPPRYIILENVCGFEMSEAHHLLKETLMKSSYYFEEYIISPTEIGIPNSRPRYYLLAKLITHCVTIPSTSQIANVWPTDNAANIQQKAIDAYLCDEANQDSSLVILHKTVERFGNVMSFVAPHSLYSSCFTKSYYRYVAGTGPILLVLSDVIQDNDMNIGQLKNFVLDDNYKNLIHCQFRYFSWREVANLLGFPKTFSKPLDISEKQMYRALGNSINVSGVALLIRHLIKL</sequence>
<dbReference type="PROSITE" id="PS51679">
    <property type="entry name" value="SAM_MT_C5"/>
    <property type="match status" value="1"/>
</dbReference>
<dbReference type="InterPro" id="IPR050750">
    <property type="entry name" value="C5-MTase"/>
</dbReference>
<dbReference type="Pfam" id="PF00145">
    <property type="entry name" value="DNA_methylase"/>
    <property type="match status" value="1"/>
</dbReference>
<evidence type="ECO:0000256" key="2">
    <source>
        <dbReference type="ARBA" id="ARBA00022679"/>
    </source>
</evidence>
<dbReference type="Gene3D" id="3.40.50.150">
    <property type="entry name" value="Vaccinia Virus protein VP39"/>
    <property type="match status" value="1"/>
</dbReference>
<dbReference type="SUPFAM" id="SSF53335">
    <property type="entry name" value="S-adenosyl-L-methionine-dependent methyltransferases"/>
    <property type="match status" value="1"/>
</dbReference>
<dbReference type="GO" id="GO:0032259">
    <property type="term" value="P:methylation"/>
    <property type="evidence" value="ECO:0007669"/>
    <property type="project" value="UniProtKB-KW"/>
</dbReference>
<dbReference type="InterPro" id="IPR029063">
    <property type="entry name" value="SAM-dependent_MTases_sf"/>
</dbReference>
<keyword evidence="6" id="KW-1185">Reference proteome</keyword>
<dbReference type="AlphaFoldDB" id="A0A915PSP0"/>
<dbReference type="PANTHER" id="PTHR46098">
    <property type="entry name" value="TRNA (CYTOSINE(38)-C(5))-METHYLTRANSFERASE"/>
    <property type="match status" value="1"/>
</dbReference>
<evidence type="ECO:0000256" key="5">
    <source>
        <dbReference type="RuleBase" id="RU000416"/>
    </source>
</evidence>